<keyword evidence="4" id="KW-0813">Transport</keyword>
<evidence type="ECO:0000256" key="1">
    <source>
        <dbReference type="ARBA" id="ARBA00004651"/>
    </source>
</evidence>
<keyword evidence="11 15" id="KW-0472">Membrane</keyword>
<dbReference type="SUPFAM" id="SSF63380">
    <property type="entry name" value="Riboflavin synthase domain-like"/>
    <property type="match status" value="1"/>
</dbReference>
<feature type="transmembrane region" description="Helical" evidence="15">
    <location>
        <begin position="248"/>
        <end position="268"/>
    </location>
</feature>
<dbReference type="InterPro" id="IPR051410">
    <property type="entry name" value="Ferric/Cupric_Reductase"/>
</dbReference>
<evidence type="ECO:0000256" key="13">
    <source>
        <dbReference type="ARBA" id="ARBA00048483"/>
    </source>
</evidence>
<proteinExistence type="inferred from homology"/>
<reference evidence="18" key="1">
    <citation type="submission" date="2016-02" db="EMBL/GenBank/DDBJ databases">
        <title>Draft genome sequence of Microdochium bolleyi, a fungal endophyte of beachgrass.</title>
        <authorList>
            <consortium name="DOE Joint Genome Institute"/>
            <person name="David A.S."/>
            <person name="May G."/>
            <person name="Haridas S."/>
            <person name="Lim J."/>
            <person name="Wang M."/>
            <person name="Labutti K."/>
            <person name="Lipzen A."/>
            <person name="Barry K."/>
            <person name="Grigoriev I.V."/>
        </authorList>
    </citation>
    <scope>NUCLEOTIDE SEQUENCE [LARGE SCALE GENOMIC DNA]</scope>
    <source>
        <strain evidence="18">J235TASD1</strain>
    </source>
</reference>
<feature type="compositionally biased region" description="Low complexity" evidence="14">
    <location>
        <begin position="524"/>
        <end position="536"/>
    </location>
</feature>
<keyword evidence="8 15" id="KW-1133">Transmembrane helix</keyword>
<evidence type="ECO:0000256" key="3">
    <source>
        <dbReference type="ARBA" id="ARBA00012668"/>
    </source>
</evidence>
<feature type="transmembrane region" description="Helical" evidence="15">
    <location>
        <begin position="31"/>
        <end position="49"/>
    </location>
</feature>
<feature type="region of interest" description="Disordered" evidence="14">
    <location>
        <begin position="524"/>
        <end position="627"/>
    </location>
</feature>
<name>A0A136JCK0_9PEZI</name>
<dbReference type="Proteomes" id="UP000070501">
    <property type="component" value="Unassembled WGS sequence"/>
</dbReference>
<organism evidence="17 18">
    <name type="scientific">Microdochium bolleyi</name>
    <dbReference type="NCBI Taxonomy" id="196109"/>
    <lineage>
        <taxon>Eukaryota</taxon>
        <taxon>Fungi</taxon>
        <taxon>Dikarya</taxon>
        <taxon>Ascomycota</taxon>
        <taxon>Pezizomycotina</taxon>
        <taxon>Sordariomycetes</taxon>
        <taxon>Xylariomycetidae</taxon>
        <taxon>Xylariales</taxon>
        <taxon>Microdochiaceae</taxon>
        <taxon>Microdochium</taxon>
    </lineage>
</organism>
<dbReference type="Pfam" id="PF08030">
    <property type="entry name" value="NAD_binding_6"/>
    <property type="match status" value="1"/>
</dbReference>
<keyword evidence="18" id="KW-1185">Reference proteome</keyword>
<evidence type="ECO:0000256" key="10">
    <source>
        <dbReference type="ARBA" id="ARBA00023065"/>
    </source>
</evidence>
<feature type="transmembrane region" description="Helical" evidence="15">
    <location>
        <begin position="113"/>
        <end position="133"/>
    </location>
</feature>
<dbReference type="InterPro" id="IPR017927">
    <property type="entry name" value="FAD-bd_FR_type"/>
</dbReference>
<evidence type="ECO:0000256" key="9">
    <source>
        <dbReference type="ARBA" id="ARBA00023002"/>
    </source>
</evidence>
<evidence type="ECO:0000256" key="15">
    <source>
        <dbReference type="SAM" id="Phobius"/>
    </source>
</evidence>
<evidence type="ECO:0000256" key="7">
    <source>
        <dbReference type="ARBA" id="ARBA00022982"/>
    </source>
</evidence>
<feature type="transmembrane region" description="Helical" evidence="15">
    <location>
        <begin position="153"/>
        <end position="172"/>
    </location>
</feature>
<keyword evidence="10" id="KW-0406">Ion transport</keyword>
<keyword evidence="9" id="KW-0560">Oxidoreductase</keyword>
<dbReference type="InterPro" id="IPR013121">
    <property type="entry name" value="Fe_red_NAD-bd_6"/>
</dbReference>
<evidence type="ECO:0000256" key="11">
    <source>
        <dbReference type="ARBA" id="ARBA00023136"/>
    </source>
</evidence>
<evidence type="ECO:0000256" key="12">
    <source>
        <dbReference type="ARBA" id="ARBA00023180"/>
    </source>
</evidence>
<dbReference type="OrthoDB" id="3944240at2759"/>
<feature type="compositionally biased region" description="Pro residues" evidence="14">
    <location>
        <begin position="740"/>
        <end position="749"/>
    </location>
</feature>
<dbReference type="SFLD" id="SFLDS00052">
    <property type="entry name" value="Ferric_Reductase_Domain"/>
    <property type="match status" value="1"/>
</dbReference>
<dbReference type="PANTHER" id="PTHR32361">
    <property type="entry name" value="FERRIC/CUPRIC REDUCTASE TRANSMEMBRANE COMPONENT"/>
    <property type="match status" value="1"/>
</dbReference>
<evidence type="ECO:0000313" key="18">
    <source>
        <dbReference type="Proteomes" id="UP000070501"/>
    </source>
</evidence>
<dbReference type="InterPro" id="IPR039261">
    <property type="entry name" value="FNR_nucleotide-bd"/>
</dbReference>
<accession>A0A136JCK0</accession>
<dbReference type="InterPro" id="IPR017938">
    <property type="entry name" value="Riboflavin_synthase-like_b-brl"/>
</dbReference>
<feature type="compositionally biased region" description="Pro residues" evidence="14">
    <location>
        <begin position="757"/>
        <end position="769"/>
    </location>
</feature>
<protein>
    <recommendedName>
        <fullName evidence="3">ferric-chelate reductase (NADPH)</fullName>
        <ecNumber evidence="3">1.16.1.9</ecNumber>
    </recommendedName>
</protein>
<keyword evidence="7" id="KW-0249">Electron transport</keyword>
<feature type="transmembrane region" description="Helical" evidence="15">
    <location>
        <begin position="184"/>
        <end position="201"/>
    </location>
</feature>
<dbReference type="Pfam" id="PF01794">
    <property type="entry name" value="Ferric_reduct"/>
    <property type="match status" value="1"/>
</dbReference>
<keyword evidence="12" id="KW-0325">Glycoprotein</keyword>
<dbReference type="AlphaFoldDB" id="A0A136JCK0"/>
<keyword evidence="6 15" id="KW-0812">Transmembrane</keyword>
<dbReference type="Gene3D" id="3.40.50.80">
    <property type="entry name" value="Nucleotide-binding domain of ferredoxin-NADP reductase (FNR) module"/>
    <property type="match status" value="2"/>
</dbReference>
<evidence type="ECO:0000256" key="5">
    <source>
        <dbReference type="ARBA" id="ARBA00022475"/>
    </source>
</evidence>
<dbReference type="CDD" id="cd06186">
    <property type="entry name" value="NOX_Duox_like_FAD_NADP"/>
    <property type="match status" value="1"/>
</dbReference>
<comment type="similarity">
    <text evidence="2">Belongs to the ferric reductase (FRE) family.</text>
</comment>
<dbReference type="Pfam" id="PF08022">
    <property type="entry name" value="FAD_binding_8"/>
    <property type="match status" value="1"/>
</dbReference>
<dbReference type="EC" id="1.16.1.9" evidence="3"/>
<dbReference type="GO" id="GO:0005886">
    <property type="term" value="C:plasma membrane"/>
    <property type="evidence" value="ECO:0007669"/>
    <property type="project" value="UniProtKB-SubCell"/>
</dbReference>
<evidence type="ECO:0000256" key="8">
    <source>
        <dbReference type="ARBA" id="ARBA00022989"/>
    </source>
</evidence>
<evidence type="ECO:0000256" key="2">
    <source>
        <dbReference type="ARBA" id="ARBA00006278"/>
    </source>
</evidence>
<dbReference type="STRING" id="196109.A0A136JCK0"/>
<comment type="subcellular location">
    <subcellularLocation>
        <location evidence="1">Cell membrane</location>
        <topology evidence="1">Multi-pass membrane protein</topology>
    </subcellularLocation>
</comment>
<dbReference type="EMBL" id="KQ964247">
    <property type="protein sequence ID" value="KXJ94891.1"/>
    <property type="molecule type" value="Genomic_DNA"/>
</dbReference>
<feature type="compositionally biased region" description="Low complexity" evidence="14">
    <location>
        <begin position="593"/>
        <end position="618"/>
    </location>
</feature>
<dbReference type="InParanoid" id="A0A136JCK0"/>
<keyword evidence="5" id="KW-1003">Cell membrane</keyword>
<feature type="region of interest" description="Disordered" evidence="14">
    <location>
        <begin position="730"/>
        <end position="825"/>
    </location>
</feature>
<feature type="transmembrane region" description="Helical" evidence="15">
    <location>
        <begin position="216"/>
        <end position="236"/>
    </location>
</feature>
<gene>
    <name evidence="17" type="ORF">Micbo1qcDRAFT_232269</name>
</gene>
<dbReference type="PANTHER" id="PTHR32361:SF9">
    <property type="entry name" value="FERRIC REDUCTASE TRANSMEMBRANE COMPONENT 3-RELATED"/>
    <property type="match status" value="1"/>
</dbReference>
<evidence type="ECO:0000256" key="6">
    <source>
        <dbReference type="ARBA" id="ARBA00022692"/>
    </source>
</evidence>
<dbReference type="GO" id="GO:0006879">
    <property type="term" value="P:intracellular iron ion homeostasis"/>
    <property type="evidence" value="ECO:0007669"/>
    <property type="project" value="TreeGrafter"/>
</dbReference>
<dbReference type="InterPro" id="IPR013130">
    <property type="entry name" value="Fe3_Rdtase_TM_dom"/>
</dbReference>
<dbReference type="PROSITE" id="PS51384">
    <property type="entry name" value="FAD_FR"/>
    <property type="match status" value="1"/>
</dbReference>
<evidence type="ECO:0000313" key="17">
    <source>
        <dbReference type="EMBL" id="KXJ94891.1"/>
    </source>
</evidence>
<evidence type="ECO:0000256" key="14">
    <source>
        <dbReference type="SAM" id="MobiDB-lite"/>
    </source>
</evidence>
<dbReference type="SFLD" id="SFLDG01168">
    <property type="entry name" value="Ferric_reductase_subgroup_(FRE"/>
    <property type="match status" value="1"/>
</dbReference>
<dbReference type="GO" id="GO:0015677">
    <property type="term" value="P:copper ion import"/>
    <property type="evidence" value="ECO:0007669"/>
    <property type="project" value="TreeGrafter"/>
</dbReference>
<comment type="catalytic activity">
    <reaction evidence="13">
        <text>2 a Fe(II)-siderophore + NADP(+) + H(+) = 2 a Fe(III)-siderophore + NADPH</text>
        <dbReference type="Rhea" id="RHEA:28795"/>
        <dbReference type="Rhea" id="RHEA-COMP:11342"/>
        <dbReference type="Rhea" id="RHEA-COMP:11344"/>
        <dbReference type="ChEBI" id="CHEBI:15378"/>
        <dbReference type="ChEBI" id="CHEBI:29033"/>
        <dbReference type="ChEBI" id="CHEBI:29034"/>
        <dbReference type="ChEBI" id="CHEBI:57783"/>
        <dbReference type="ChEBI" id="CHEBI:58349"/>
        <dbReference type="EC" id="1.16.1.9"/>
    </reaction>
</comment>
<sequence>MERRQHNHGGMDMGGMSSNSWTATNTGLAAAFWYLIAAVLGLCLLIRAADHFQNRSRLQTLRTRSVAFPTKPQTAWQQAWATTTAVAREASYPQLYIPVRGLQWLTPPPMGRVLLLLAYWAVVIYMMASDAIIKDVLFWERIGYRNAWVSVMQVPLLYMLALKTNLVGIISGTSYERLNWLHRWVARTLFVTATVHGWHFYRQWEIADIVDWQLEAMPIVVYGIGAWAILLWFFVTSLKPFRAMAYEVFVIQHIIGAVLFLWLLYVHLPVTAQYNVWFAVALLCLDRVVRGGMFLWQNTKLNPTRSRCSGGQRWGHKVQLAVAGEATTVVTIKDVHFKWRPGQHLWLWLPRIGLVDTHPYTIACPHRMPKTCICNSIQLVIRAHGGFSKRLHRYAKKMADSGSTPQNGTLTAFVIGPYGNPPRWDVYETLVLLSASTGTSFTLPILENVLKAAEAAADGTTKTAICTRRIDFLLTARQGEELGFYIERLREALDQARLVGIELNVHVAVTGKDQLGTITALPSTTSARASTTSSSSIDEKTAGGPGPATAEPRSCCKHARSESSASEADEMTPALRTRSNRRSSGDKIAAEITATAAPSSDAAPCCHADASSPSRAGRGSSGDDGMVQITYSSARPNIKAFLRGSVEATGGETGVVVCGGQSLVAGARNSVASLSDERAVHKGTGAQGIFFLSDLSARWGLISFCNLTPLTSRDPRAAIRQKALYLPGGGPPLALNNPGGGPPPPPPIAPRLGGPPLAKPGGPPVPPGTPAGGGTGGNADVIPGGPPPAPPLAGIQAPGPMSCGSLMPLLLPPEDEDALDTPLLC</sequence>
<feature type="domain" description="FAD-binding FR-type" evidence="16">
    <location>
        <begin position="301"/>
        <end position="424"/>
    </location>
</feature>
<dbReference type="GO" id="GO:0006826">
    <property type="term" value="P:iron ion transport"/>
    <property type="evidence" value="ECO:0007669"/>
    <property type="project" value="TreeGrafter"/>
</dbReference>
<dbReference type="InterPro" id="IPR013112">
    <property type="entry name" value="FAD-bd_8"/>
</dbReference>
<dbReference type="GO" id="GO:0052851">
    <property type="term" value="F:ferric-chelate reductase (NADPH) activity"/>
    <property type="evidence" value="ECO:0007669"/>
    <property type="project" value="UniProtKB-EC"/>
</dbReference>
<evidence type="ECO:0000259" key="16">
    <source>
        <dbReference type="PROSITE" id="PS51384"/>
    </source>
</evidence>
<evidence type="ECO:0000256" key="4">
    <source>
        <dbReference type="ARBA" id="ARBA00022448"/>
    </source>
</evidence>